<dbReference type="RefSeq" id="WP_350351351.1">
    <property type="nucleotide sequence ID" value="NZ_CP158357.1"/>
</dbReference>
<reference evidence="2" key="1">
    <citation type="submission" date="2024-06" db="EMBL/GenBank/DDBJ databases">
        <title>Draft genome sequence of Microbacterium sp. strain A8/3-1, isolated from Oxytropis tragacanthoides Fisch. ex DC. Root nodules in the Altai region of Russia.</title>
        <authorList>
            <person name="Sazanova A."/>
            <person name="Guro P."/>
            <person name="Kuznetsova I."/>
            <person name="Belimov A."/>
            <person name="Safronova V."/>
        </authorList>
    </citation>
    <scope>NUCLEOTIDE SEQUENCE</scope>
    <source>
        <strain evidence="2">A8/3-1</strain>
    </source>
</reference>
<organism evidence="2">
    <name type="scientific">Microbacterium sp. A8/3-1</name>
    <dbReference type="NCBI Taxonomy" id="3160749"/>
    <lineage>
        <taxon>Bacteria</taxon>
        <taxon>Bacillati</taxon>
        <taxon>Actinomycetota</taxon>
        <taxon>Actinomycetes</taxon>
        <taxon>Micrococcales</taxon>
        <taxon>Microbacteriaceae</taxon>
        <taxon>Microbacterium</taxon>
    </lineage>
</organism>
<feature type="region of interest" description="Disordered" evidence="1">
    <location>
        <begin position="1"/>
        <end position="51"/>
    </location>
</feature>
<name>A0AAU7VUT8_9MICO</name>
<dbReference type="EMBL" id="CP158357">
    <property type="protein sequence ID" value="XBX77952.1"/>
    <property type="molecule type" value="Genomic_DNA"/>
</dbReference>
<gene>
    <name evidence="2" type="ORF">ABS642_18860</name>
</gene>
<proteinExistence type="predicted"/>
<accession>A0AAU7VUT8</accession>
<sequence length="51" mass="5355">MTDPRSYPQDSGPFDAAAEAAAETPADDKVFTSDDGIDHEAGETDPLEEGD</sequence>
<evidence type="ECO:0000313" key="2">
    <source>
        <dbReference type="EMBL" id="XBX77952.1"/>
    </source>
</evidence>
<feature type="compositionally biased region" description="Basic and acidic residues" evidence="1">
    <location>
        <begin position="26"/>
        <end position="42"/>
    </location>
</feature>
<evidence type="ECO:0000256" key="1">
    <source>
        <dbReference type="SAM" id="MobiDB-lite"/>
    </source>
</evidence>
<protein>
    <submittedName>
        <fullName evidence="2">Uncharacterized protein</fullName>
    </submittedName>
</protein>
<dbReference type="AlphaFoldDB" id="A0AAU7VUT8"/>